<protein>
    <submittedName>
        <fullName evidence="2">Uncharacterized protein</fullName>
    </submittedName>
</protein>
<feature type="compositionally biased region" description="Pro residues" evidence="1">
    <location>
        <begin position="132"/>
        <end position="144"/>
    </location>
</feature>
<sequence length="160" mass="17433">MSDLPPISTLMSNNCDPWSVKYNPDVLSRDNYEISTSFGMNHSHILGDNNLNSSPVLHDTSGYLGGSELSWSPKEKDATYYPPIAPGGEAHGSVTARVNSTYAPLSFTVGSDPINVPLSRQPVSHHHVSPSPAHPPSQAPNPPQEPKKWKKVEFSITVKY</sequence>
<dbReference type="AlphaFoldDB" id="A0A0C9UP57"/>
<evidence type="ECO:0000256" key="1">
    <source>
        <dbReference type="SAM" id="MobiDB-lite"/>
    </source>
</evidence>
<dbReference type="Proteomes" id="UP000054279">
    <property type="component" value="Unassembled WGS sequence"/>
</dbReference>
<name>A0A0C9UP57_SPHS4</name>
<organism evidence="2 3">
    <name type="scientific">Sphaerobolus stellatus (strain SS14)</name>
    <dbReference type="NCBI Taxonomy" id="990650"/>
    <lineage>
        <taxon>Eukaryota</taxon>
        <taxon>Fungi</taxon>
        <taxon>Dikarya</taxon>
        <taxon>Basidiomycota</taxon>
        <taxon>Agaricomycotina</taxon>
        <taxon>Agaricomycetes</taxon>
        <taxon>Phallomycetidae</taxon>
        <taxon>Geastrales</taxon>
        <taxon>Sphaerobolaceae</taxon>
        <taxon>Sphaerobolus</taxon>
    </lineage>
</organism>
<keyword evidence="3" id="KW-1185">Reference proteome</keyword>
<feature type="region of interest" description="Disordered" evidence="1">
    <location>
        <begin position="116"/>
        <end position="150"/>
    </location>
</feature>
<accession>A0A0C9UP57</accession>
<evidence type="ECO:0000313" key="2">
    <source>
        <dbReference type="EMBL" id="KIJ27090.1"/>
    </source>
</evidence>
<dbReference type="HOGENOM" id="CLU_1653241_0_0_1"/>
<reference evidence="2 3" key="1">
    <citation type="submission" date="2014-06" db="EMBL/GenBank/DDBJ databases">
        <title>Evolutionary Origins and Diversification of the Mycorrhizal Mutualists.</title>
        <authorList>
            <consortium name="DOE Joint Genome Institute"/>
            <consortium name="Mycorrhizal Genomics Consortium"/>
            <person name="Kohler A."/>
            <person name="Kuo A."/>
            <person name="Nagy L.G."/>
            <person name="Floudas D."/>
            <person name="Copeland A."/>
            <person name="Barry K.W."/>
            <person name="Cichocki N."/>
            <person name="Veneault-Fourrey C."/>
            <person name="LaButti K."/>
            <person name="Lindquist E.A."/>
            <person name="Lipzen A."/>
            <person name="Lundell T."/>
            <person name="Morin E."/>
            <person name="Murat C."/>
            <person name="Riley R."/>
            <person name="Ohm R."/>
            <person name="Sun H."/>
            <person name="Tunlid A."/>
            <person name="Henrissat B."/>
            <person name="Grigoriev I.V."/>
            <person name="Hibbett D.S."/>
            <person name="Martin F."/>
        </authorList>
    </citation>
    <scope>NUCLEOTIDE SEQUENCE [LARGE SCALE GENOMIC DNA]</scope>
    <source>
        <strain evidence="2 3">SS14</strain>
    </source>
</reference>
<gene>
    <name evidence="2" type="ORF">M422DRAFT_271775</name>
</gene>
<dbReference type="EMBL" id="KN837347">
    <property type="protein sequence ID" value="KIJ27090.1"/>
    <property type="molecule type" value="Genomic_DNA"/>
</dbReference>
<evidence type="ECO:0000313" key="3">
    <source>
        <dbReference type="Proteomes" id="UP000054279"/>
    </source>
</evidence>
<proteinExistence type="predicted"/>